<dbReference type="InterPro" id="IPR028081">
    <property type="entry name" value="Leu-bd"/>
</dbReference>
<dbReference type="Pfam" id="PF13458">
    <property type="entry name" value="Peripla_BP_6"/>
    <property type="match status" value="1"/>
</dbReference>
<evidence type="ECO:0000256" key="1">
    <source>
        <dbReference type="ARBA" id="ARBA00010062"/>
    </source>
</evidence>
<dbReference type="Gene3D" id="3.40.50.2300">
    <property type="match status" value="2"/>
</dbReference>
<gene>
    <name evidence="5" type="ORF">YH63_001580</name>
</gene>
<reference evidence="5" key="1">
    <citation type="submission" date="2019-04" db="EMBL/GenBank/DDBJ databases">
        <title>Whole genome sequencing of cave bacteria.</title>
        <authorList>
            <person name="Gan H.M."/>
            <person name="Barton H."/>
            <person name="Savka M.A."/>
        </authorList>
    </citation>
    <scope>NUCLEOTIDE SEQUENCE [LARGE SCALE GENOMIC DNA]</scope>
    <source>
        <strain evidence="5">LC387</strain>
    </source>
</reference>
<feature type="signal peptide" evidence="3">
    <location>
        <begin position="1"/>
        <end position="25"/>
    </location>
</feature>
<evidence type="ECO:0000259" key="4">
    <source>
        <dbReference type="Pfam" id="PF13458"/>
    </source>
</evidence>
<dbReference type="PANTHER" id="PTHR47235:SF1">
    <property type="entry name" value="BLR6548 PROTEIN"/>
    <property type="match status" value="1"/>
</dbReference>
<proteinExistence type="inferred from homology"/>
<dbReference type="PANTHER" id="PTHR47235">
    <property type="entry name" value="BLR6548 PROTEIN"/>
    <property type="match status" value="1"/>
</dbReference>
<evidence type="ECO:0000313" key="6">
    <source>
        <dbReference type="Proteomes" id="UP000034832"/>
    </source>
</evidence>
<comment type="similarity">
    <text evidence="1">Belongs to the leucine-binding protein family.</text>
</comment>
<evidence type="ECO:0000256" key="2">
    <source>
        <dbReference type="ARBA" id="ARBA00022729"/>
    </source>
</evidence>
<feature type="domain" description="Leucine-binding protein" evidence="4">
    <location>
        <begin position="38"/>
        <end position="389"/>
    </location>
</feature>
<dbReference type="SUPFAM" id="SSF53822">
    <property type="entry name" value="Periplasmic binding protein-like I"/>
    <property type="match status" value="1"/>
</dbReference>
<organism evidence="5 6">
    <name type="scientific">Afipia massiliensis</name>
    <dbReference type="NCBI Taxonomy" id="211460"/>
    <lineage>
        <taxon>Bacteria</taxon>
        <taxon>Pseudomonadati</taxon>
        <taxon>Pseudomonadota</taxon>
        <taxon>Alphaproteobacteria</taxon>
        <taxon>Hyphomicrobiales</taxon>
        <taxon>Nitrobacteraceae</taxon>
        <taxon>Afipia</taxon>
    </lineage>
</organism>
<dbReference type="CDD" id="cd06343">
    <property type="entry name" value="PBP1_ABC_ligand_binding-like"/>
    <property type="match status" value="1"/>
</dbReference>
<sequence>MRVIFNFSFMACAAIISFVSSIALAGEKKYDTGATDTEIKIGNTMPYSGPGSAWGLIGKAEAAYFDKVNAEGGVNGRKINFISYDDAYSPPKTVEQVRRLVENDEVLLLFSTFGVPTNTAIHKYMNAKKVPQLFVGGGGSKWNDPKNFPWTMGFQPSFLNEGRVYGQYLAANHPGGKIAVLYQHDDYGKDILTGLKQGLGTKASMIIAEASYEVSVPTVDSQVVGLKASGADIFMNFAGPKFAAQAIRKMAELGWKPVHILNIPAASIGSVIKPAGFDISQGIISGGFLKDATDPAMANDAGVKAYLAFLEKHYPGADITATGNTQGYVMAQTMVQVLKQAGDNLTRENVMRQAASMKGLELDMLMPGIKISTGRDDFAPIKSMQLRRLVGERWQPFGQVIEANSGP</sequence>
<dbReference type="OrthoDB" id="9791590at2"/>
<dbReference type="RefSeq" id="WP_046829120.1">
    <property type="nucleotide sequence ID" value="NZ_LBIA02000001.1"/>
</dbReference>
<keyword evidence="6" id="KW-1185">Reference proteome</keyword>
<dbReference type="EMBL" id="LBIA02000001">
    <property type="protein sequence ID" value="TKT70216.1"/>
    <property type="molecule type" value="Genomic_DNA"/>
</dbReference>
<dbReference type="Proteomes" id="UP000034832">
    <property type="component" value="Unassembled WGS sequence"/>
</dbReference>
<keyword evidence="2 3" id="KW-0732">Signal</keyword>
<evidence type="ECO:0000313" key="5">
    <source>
        <dbReference type="EMBL" id="TKT70216.1"/>
    </source>
</evidence>
<evidence type="ECO:0000256" key="3">
    <source>
        <dbReference type="SAM" id="SignalP"/>
    </source>
</evidence>
<feature type="chain" id="PRO_5021019795" evidence="3">
    <location>
        <begin position="26"/>
        <end position="407"/>
    </location>
</feature>
<name>A0A4U6BJ83_9BRAD</name>
<dbReference type="InterPro" id="IPR028082">
    <property type="entry name" value="Peripla_BP_I"/>
</dbReference>
<comment type="caution">
    <text evidence="5">The sequence shown here is derived from an EMBL/GenBank/DDBJ whole genome shotgun (WGS) entry which is preliminary data.</text>
</comment>
<protein>
    <submittedName>
        <fullName evidence="5">Branched-chain amino acid ABC transporter substrate-binding protein</fullName>
    </submittedName>
</protein>
<dbReference type="STRING" id="211460.YH63_17290"/>
<dbReference type="AlphaFoldDB" id="A0A4U6BJ83"/>
<accession>A0A4U6BJ83</accession>